<sequence>MQLKKMREVLPTLYASQVNNGHSSLTISPKQGNVAKSNPMRTNDKNSSFGYQKTEETELHLITCVKCRCVEEASVLELLKERCQRGQDDHFVCNKCQPSMSSILNFVIDPTGGSGPEDKGKMSLSKTLRMFKLKNFQPNKYYCDKCRFSTKNPLQYKKHLAQHKEVKFICSQCKCVSYTRGEFQRHMVKHTGRFPYQCDYCEYGTVRHDYIVKHTRRSHETVADEPIMLTAAKDEEKTNCLLNQNPVRKALAKGTPLQKKSSGLNIMTFEIQDDISEAVNSRCDTECSQRSTCVLQRTQDTCTDISSDVKIQKNVNAIVEVEVYSPHKSNIMPEMPLTVVAPPKFVVPPNCLAQIVELKNVNGTQHLILKLIPLRETSFISNEYKETEQGEKINRCMSPAHEELNALENEYQNSECSSFSSSTSLNCNIVNLQQESIICKENIENVHDISSSVSVSDGINCLEQFQKKACAENKHTNYNLEPSVCLASSAEGKDVSENYFFDAVQENNRVPPSVIDKMRPTLSNVEEEHRNDFKVASKMHLVDSSLSYPLETVEETQQNNSPPMNDSKNGLGVVNGENVKNKYNHMESAEDVKDVSEALEGPVISSVFSLSAGAVNIPEGIRWDNGITKKNSTSLLCRKIAQLMSAVESNMKSQLAASLRQHKSQDTKDKVLSSSEEKNEGNDLTTEVQQEIILCPQRTNEASSSNQFSNKKEQEQPVETLRNAVMKARVANKMCVASPVFIPQGTVLKVLNSTSTEGSTEKENGNGMFPYSSMYCNQTFLPRPVPCCISERPAKDLSLLSGNETNEASRKQRVSSRNATKRQSVVKSNSQQNRVLPHPKCNELNMPNKRDIKGEEPQHKSRQLYPRENLYKKRPRTPEDCFLKIVPDLMRRLRIIPFKSDQLIKCPHRNQPVVVLNHPDVDSPEIINVMKVINKYKSNVLKAVLSERTINCLGERRHKKLMFQNFDTASEIKKQSTLKMKLKKIHKNSYKVVNSSPSEASKLTFKCWFCGRTYIDQEEWISHGQKHLLEATRGWDILSLTLESEN</sequence>
<feature type="compositionally biased region" description="Basic and acidic residues" evidence="6">
    <location>
        <begin position="848"/>
        <end position="859"/>
    </location>
</feature>
<dbReference type="Ensembl" id="ENSVKKT00000001513.1">
    <property type="protein sequence ID" value="ENSVKKP00000001462.1"/>
    <property type="gene ID" value="ENSVKKG00000001215.1"/>
</dbReference>
<dbReference type="Proteomes" id="UP000694545">
    <property type="component" value="Unplaced"/>
</dbReference>
<dbReference type="AlphaFoldDB" id="A0A8D2IRX9"/>
<proteinExistence type="predicted"/>
<dbReference type="GO" id="GO:0008270">
    <property type="term" value="F:zinc ion binding"/>
    <property type="evidence" value="ECO:0007669"/>
    <property type="project" value="UniProtKB-KW"/>
</dbReference>
<name>A0A8D2IRX9_VARKO</name>
<dbReference type="GO" id="GO:0000981">
    <property type="term" value="F:DNA-binding transcription factor activity, RNA polymerase II-specific"/>
    <property type="evidence" value="ECO:0007669"/>
    <property type="project" value="TreeGrafter"/>
</dbReference>
<dbReference type="SUPFAM" id="SSF57667">
    <property type="entry name" value="beta-beta-alpha zinc fingers"/>
    <property type="match status" value="1"/>
</dbReference>
<feature type="compositionally biased region" description="Polar residues" evidence="6">
    <location>
        <begin position="555"/>
        <end position="568"/>
    </location>
</feature>
<evidence type="ECO:0000313" key="8">
    <source>
        <dbReference type="Ensembl" id="ENSVKKP00000001462.1"/>
    </source>
</evidence>
<dbReference type="PROSITE" id="PS00028">
    <property type="entry name" value="ZINC_FINGER_C2H2_1"/>
    <property type="match status" value="1"/>
</dbReference>
<dbReference type="RefSeq" id="XP_044274270.1">
    <property type="nucleotide sequence ID" value="XM_044418335.1"/>
</dbReference>
<feature type="region of interest" description="Disordered" evidence="6">
    <location>
        <begin position="553"/>
        <end position="575"/>
    </location>
</feature>
<dbReference type="Gene3D" id="3.30.160.60">
    <property type="entry name" value="Classic Zinc Finger"/>
    <property type="match status" value="1"/>
</dbReference>
<feature type="region of interest" description="Disordered" evidence="6">
    <location>
        <begin position="21"/>
        <end position="49"/>
    </location>
</feature>
<dbReference type="CTD" id="85460"/>
<feature type="region of interest" description="Disordered" evidence="6">
    <location>
        <begin position="655"/>
        <end position="685"/>
    </location>
</feature>
<dbReference type="OMA" id="CEYGAVR"/>
<feature type="compositionally biased region" description="Polar residues" evidence="6">
    <location>
        <begin position="815"/>
        <end position="834"/>
    </location>
</feature>
<gene>
    <name evidence="8" type="primary">ZNF518B</name>
</gene>
<dbReference type="GO" id="GO:0000977">
    <property type="term" value="F:RNA polymerase II transcription regulatory region sequence-specific DNA binding"/>
    <property type="evidence" value="ECO:0007669"/>
    <property type="project" value="TreeGrafter"/>
</dbReference>
<evidence type="ECO:0000256" key="4">
    <source>
        <dbReference type="ARBA" id="ARBA00022833"/>
    </source>
</evidence>
<evidence type="ECO:0000256" key="5">
    <source>
        <dbReference type="PROSITE-ProRule" id="PRU00042"/>
    </source>
</evidence>
<accession>A0A8D2IRX9</accession>
<evidence type="ECO:0000256" key="3">
    <source>
        <dbReference type="ARBA" id="ARBA00022771"/>
    </source>
</evidence>
<feature type="domain" description="C2H2-type" evidence="7">
    <location>
        <begin position="168"/>
        <end position="195"/>
    </location>
</feature>
<dbReference type="OrthoDB" id="9049268at2759"/>
<dbReference type="RefSeq" id="XP_044274268.1">
    <property type="nucleotide sequence ID" value="XM_044418333.1"/>
</dbReference>
<dbReference type="InterPro" id="IPR013087">
    <property type="entry name" value="Znf_C2H2_type"/>
</dbReference>
<evidence type="ECO:0000313" key="9">
    <source>
        <dbReference type="Proteomes" id="UP000694545"/>
    </source>
</evidence>
<evidence type="ECO:0000256" key="2">
    <source>
        <dbReference type="ARBA" id="ARBA00022737"/>
    </source>
</evidence>
<dbReference type="PANTHER" id="PTHR24409:SF295">
    <property type="entry name" value="AZ2-RELATED"/>
    <property type="match status" value="1"/>
</dbReference>
<feature type="region of interest" description="Disordered" evidence="6">
    <location>
        <begin position="799"/>
        <end position="868"/>
    </location>
</feature>
<dbReference type="KEGG" id="vko:123017173"/>
<reference evidence="8" key="2">
    <citation type="submission" date="2025-09" db="UniProtKB">
        <authorList>
            <consortium name="Ensembl"/>
        </authorList>
    </citation>
    <scope>IDENTIFICATION</scope>
</reference>
<dbReference type="InterPro" id="IPR036236">
    <property type="entry name" value="Znf_C2H2_sf"/>
</dbReference>
<keyword evidence="1" id="KW-0479">Metal-binding</keyword>
<dbReference type="RefSeq" id="XP_044274271.1">
    <property type="nucleotide sequence ID" value="XM_044418336.1"/>
</dbReference>
<dbReference type="SMART" id="SM00355">
    <property type="entry name" value="ZnF_C2H2"/>
    <property type="match status" value="4"/>
</dbReference>
<organism evidence="8 9">
    <name type="scientific">Varanus komodoensis</name>
    <name type="common">Komodo dragon</name>
    <dbReference type="NCBI Taxonomy" id="61221"/>
    <lineage>
        <taxon>Eukaryota</taxon>
        <taxon>Metazoa</taxon>
        <taxon>Chordata</taxon>
        <taxon>Craniata</taxon>
        <taxon>Vertebrata</taxon>
        <taxon>Euteleostomi</taxon>
        <taxon>Lepidosauria</taxon>
        <taxon>Squamata</taxon>
        <taxon>Bifurcata</taxon>
        <taxon>Unidentata</taxon>
        <taxon>Episquamata</taxon>
        <taxon>Toxicofera</taxon>
        <taxon>Anguimorpha</taxon>
        <taxon>Paleoanguimorpha</taxon>
        <taxon>Varanoidea</taxon>
        <taxon>Varanidae</taxon>
        <taxon>Varanus</taxon>
    </lineage>
</organism>
<keyword evidence="4" id="KW-0862">Zinc</keyword>
<protein>
    <submittedName>
        <fullName evidence="8">Zinc finger protein 518B</fullName>
    </submittedName>
</protein>
<dbReference type="PANTHER" id="PTHR24409">
    <property type="entry name" value="ZINC FINGER PROTEIN 142"/>
    <property type="match status" value="1"/>
</dbReference>
<keyword evidence="9" id="KW-1185">Reference proteome</keyword>
<reference evidence="8" key="1">
    <citation type="submission" date="2025-08" db="UniProtKB">
        <authorList>
            <consortium name="Ensembl"/>
        </authorList>
    </citation>
    <scope>IDENTIFICATION</scope>
</reference>
<evidence type="ECO:0000256" key="6">
    <source>
        <dbReference type="SAM" id="MobiDB-lite"/>
    </source>
</evidence>
<keyword evidence="2" id="KW-0677">Repeat</keyword>
<dbReference type="RefSeq" id="XP_044274269.1">
    <property type="nucleotide sequence ID" value="XM_044418334.1"/>
</dbReference>
<dbReference type="GeneID" id="123017173"/>
<dbReference type="GO" id="GO:0005634">
    <property type="term" value="C:nucleus"/>
    <property type="evidence" value="ECO:0007669"/>
    <property type="project" value="TreeGrafter"/>
</dbReference>
<evidence type="ECO:0000259" key="7">
    <source>
        <dbReference type="PROSITE" id="PS50157"/>
    </source>
</evidence>
<evidence type="ECO:0000256" key="1">
    <source>
        <dbReference type="ARBA" id="ARBA00022723"/>
    </source>
</evidence>
<dbReference type="PROSITE" id="PS50157">
    <property type="entry name" value="ZINC_FINGER_C2H2_2"/>
    <property type="match status" value="1"/>
</dbReference>
<keyword evidence="3 5" id="KW-0863">Zinc-finger</keyword>
<feature type="compositionally biased region" description="Basic and acidic residues" evidence="6">
    <location>
        <begin position="663"/>
        <end position="681"/>
    </location>
</feature>